<reference evidence="1 2" key="1">
    <citation type="submission" date="2018-10" db="EMBL/GenBank/DDBJ databases">
        <title>Genomic Encyclopedia of Type Strains, Phase IV (KMG-IV): sequencing the most valuable type-strain genomes for metagenomic binning, comparative biology and taxonomic classification.</title>
        <authorList>
            <person name="Goeker M."/>
        </authorList>
    </citation>
    <scope>NUCLEOTIDE SEQUENCE [LARGE SCALE GENOMIC DNA]</scope>
    <source>
        <strain evidence="1 2">DSM 4734</strain>
    </source>
</reference>
<protein>
    <submittedName>
        <fullName evidence="1">Uncharacterized protein</fullName>
    </submittedName>
</protein>
<name>A0A495D416_9PROT</name>
<comment type="caution">
    <text evidence="1">The sequence shown here is derived from an EMBL/GenBank/DDBJ whole genome shotgun (WGS) entry which is preliminary data.</text>
</comment>
<proteinExistence type="predicted"/>
<organism evidence="1 2">
    <name type="scientific">Maricaulis maris</name>
    <dbReference type="NCBI Taxonomy" id="74318"/>
    <lineage>
        <taxon>Bacteria</taxon>
        <taxon>Pseudomonadati</taxon>
        <taxon>Pseudomonadota</taxon>
        <taxon>Alphaproteobacteria</taxon>
        <taxon>Maricaulales</taxon>
        <taxon>Maricaulaceae</taxon>
        <taxon>Maricaulis</taxon>
    </lineage>
</organism>
<accession>A0A495D416</accession>
<dbReference type="AlphaFoldDB" id="A0A495D416"/>
<dbReference type="RefSeq" id="WP_075190120.1">
    <property type="nucleotide sequence ID" value="NZ_RBIM01000004.1"/>
</dbReference>
<gene>
    <name evidence="1" type="ORF">C7435_1996</name>
</gene>
<evidence type="ECO:0000313" key="2">
    <source>
        <dbReference type="Proteomes" id="UP000273675"/>
    </source>
</evidence>
<sequence>MAKAQFAISTLAKTALLWLTAALIFASLFGAMLSARPDRPGLSFSQSDSVIIASDADTVSETR</sequence>
<evidence type="ECO:0000313" key="1">
    <source>
        <dbReference type="EMBL" id="RKQ96663.1"/>
    </source>
</evidence>
<dbReference type="EMBL" id="RBIM01000004">
    <property type="protein sequence ID" value="RKQ96663.1"/>
    <property type="molecule type" value="Genomic_DNA"/>
</dbReference>
<dbReference type="Proteomes" id="UP000273675">
    <property type="component" value="Unassembled WGS sequence"/>
</dbReference>